<gene>
    <name evidence="6" type="ORF">NIES23_37490</name>
</gene>
<dbReference type="SMR" id="A0A1Z4KPR6"/>
<organism evidence="6 7">
    <name type="scientific">Trichormus variabilis NIES-23</name>
    <dbReference type="NCBI Taxonomy" id="1973479"/>
    <lineage>
        <taxon>Bacteria</taxon>
        <taxon>Bacillati</taxon>
        <taxon>Cyanobacteriota</taxon>
        <taxon>Cyanophyceae</taxon>
        <taxon>Nostocales</taxon>
        <taxon>Nostocaceae</taxon>
        <taxon>Trichormus</taxon>
    </lineage>
</organism>
<dbReference type="InterPro" id="IPR050884">
    <property type="entry name" value="CNP_phosphodiesterase-III"/>
</dbReference>
<sequence length="266" mass="30432">MNEKLPISIAQITDIHLLASESQRLQGISTTESFLAVMKRLEELRPELDLLLMTGDLSDDGTPESYENLQHYLNSLQIATYWLPGNHDCAIAMDKILNLGMVSRRKSFQRGNWNFILLNSSVTDCVYGYLSATTLDWLDSELKMLPNNPTLIALHHPPLSVNSAWIDRSCLQNSQELFAVIDRYPQVKLVLFGHIHQEFRRQRHNVHYLGSPSTCYQFQSQSTTFAINQELPGFRLLKLYADGTWTTKIERVPYSLPIEPTVTVSY</sequence>
<dbReference type="Gene3D" id="3.60.21.10">
    <property type="match status" value="1"/>
</dbReference>
<dbReference type="SUPFAM" id="SSF56300">
    <property type="entry name" value="Metallo-dependent phosphatases"/>
    <property type="match status" value="1"/>
</dbReference>
<evidence type="ECO:0000313" key="7">
    <source>
        <dbReference type="Proteomes" id="UP000217507"/>
    </source>
</evidence>
<dbReference type="InterPro" id="IPR004843">
    <property type="entry name" value="Calcineurin-like_PHP"/>
</dbReference>
<evidence type="ECO:0000256" key="4">
    <source>
        <dbReference type="ARBA" id="ARBA00025742"/>
    </source>
</evidence>
<accession>A0A1Z4KPR6</accession>
<evidence type="ECO:0000313" key="6">
    <source>
        <dbReference type="EMBL" id="BAY70937.1"/>
    </source>
</evidence>
<dbReference type="InterPro" id="IPR029052">
    <property type="entry name" value="Metallo-depent_PP-like"/>
</dbReference>
<protein>
    <submittedName>
        <fullName evidence="6">3',5'-cyclic-nucleotide phosphodiesterase</fullName>
    </submittedName>
</protein>
<dbReference type="EMBL" id="AP018216">
    <property type="protein sequence ID" value="BAY70937.1"/>
    <property type="molecule type" value="Genomic_DNA"/>
</dbReference>
<evidence type="ECO:0000259" key="5">
    <source>
        <dbReference type="Pfam" id="PF00149"/>
    </source>
</evidence>
<dbReference type="AlphaFoldDB" id="A0A1Z4KPR6"/>
<dbReference type="Pfam" id="PF00149">
    <property type="entry name" value="Metallophos"/>
    <property type="match status" value="1"/>
</dbReference>
<comment type="similarity">
    <text evidence="4">Belongs to the cyclic nucleotide phosphodiesterase class-III family.</text>
</comment>
<dbReference type="NCBIfam" id="NF008359">
    <property type="entry name" value="PRK11148.1"/>
    <property type="match status" value="1"/>
</dbReference>
<reference evidence="6 7" key="1">
    <citation type="submission" date="2017-06" db="EMBL/GenBank/DDBJ databases">
        <title>Genome sequencing of cyanobaciteial culture collection at National Institute for Environmental Studies (NIES).</title>
        <authorList>
            <person name="Hirose Y."/>
            <person name="Shimura Y."/>
            <person name="Fujisawa T."/>
            <person name="Nakamura Y."/>
            <person name="Kawachi M."/>
        </authorList>
    </citation>
    <scope>NUCLEOTIDE SEQUENCE [LARGE SCALE GENOMIC DNA]</scope>
    <source>
        <strain evidence="6 7">NIES-23</strain>
    </source>
</reference>
<proteinExistence type="inferred from homology"/>
<keyword evidence="2" id="KW-0378">Hydrolase</keyword>
<evidence type="ECO:0000256" key="3">
    <source>
        <dbReference type="ARBA" id="ARBA00023004"/>
    </source>
</evidence>
<keyword evidence="3" id="KW-0408">Iron</keyword>
<dbReference type="InterPro" id="IPR026575">
    <property type="entry name" value="GpdQ/CpdA-like"/>
</dbReference>
<keyword evidence="1" id="KW-0479">Metal-binding</keyword>
<feature type="domain" description="Calcineurin-like phosphoesterase" evidence="5">
    <location>
        <begin position="8"/>
        <end position="197"/>
    </location>
</feature>
<evidence type="ECO:0000256" key="1">
    <source>
        <dbReference type="ARBA" id="ARBA00022723"/>
    </source>
</evidence>
<name>A0A1Z4KPR6_ANAVA</name>
<dbReference type="Proteomes" id="UP000217507">
    <property type="component" value="Chromosome"/>
</dbReference>
<dbReference type="PANTHER" id="PTHR42988:SF2">
    <property type="entry name" value="CYCLIC NUCLEOTIDE PHOSPHODIESTERASE CBUA0032-RELATED"/>
    <property type="match status" value="1"/>
</dbReference>
<dbReference type="GO" id="GO:0004112">
    <property type="term" value="F:cyclic-nucleotide phosphodiesterase activity"/>
    <property type="evidence" value="ECO:0007669"/>
    <property type="project" value="InterPro"/>
</dbReference>
<dbReference type="CDD" id="cd07402">
    <property type="entry name" value="MPP_GpdQ"/>
    <property type="match status" value="1"/>
</dbReference>
<evidence type="ECO:0000256" key="2">
    <source>
        <dbReference type="ARBA" id="ARBA00022801"/>
    </source>
</evidence>
<dbReference type="PANTHER" id="PTHR42988">
    <property type="entry name" value="PHOSPHOHYDROLASE"/>
    <property type="match status" value="1"/>
</dbReference>
<dbReference type="GO" id="GO:0046872">
    <property type="term" value="F:metal ion binding"/>
    <property type="evidence" value="ECO:0007669"/>
    <property type="project" value="UniProtKB-KW"/>
</dbReference>